<name>A0ABN7T708_OIKDI</name>
<dbReference type="PANTHER" id="PTHR20938">
    <property type="entry name" value="INTEGRATOR COMPLEX SUBUNIT 4"/>
    <property type="match status" value="1"/>
</dbReference>
<dbReference type="Proteomes" id="UP001158576">
    <property type="component" value="Chromosome 2"/>
</dbReference>
<accession>A0ABN7T708</accession>
<evidence type="ECO:0000313" key="2">
    <source>
        <dbReference type="Proteomes" id="UP001158576"/>
    </source>
</evidence>
<dbReference type="PANTHER" id="PTHR20938:SF0">
    <property type="entry name" value="INTEGRATOR COMPLEX SUBUNIT 4"/>
    <property type="match status" value="1"/>
</dbReference>
<reference evidence="1 2" key="1">
    <citation type="submission" date="2021-04" db="EMBL/GenBank/DDBJ databases">
        <authorList>
            <person name="Bliznina A."/>
        </authorList>
    </citation>
    <scope>NUCLEOTIDE SEQUENCE [LARGE SCALE GENOMIC DNA]</scope>
</reference>
<evidence type="ECO:0000313" key="1">
    <source>
        <dbReference type="EMBL" id="CAG5113259.1"/>
    </source>
</evidence>
<proteinExistence type="predicted"/>
<sequence>MVETKNKRGIVSETVTSTEEPVKRQKLQLATDTAETLKLVDTLFTSANAGDARILLRKLDSEVSKDPTLAFHIIDSLSSRINSFPTSYAPEVWLLVRKCFKLSEIAGDLKSKFLDQATSNLFGEDAWIQSRIKIMSISFIGENIDTTQSREKILIMLDDHDQRIRLAALNALYLIFKRGGDLDLAQYSKAISMLGDISHQVRLAAYRLLFAFAIQMPEKMIPARNKEGNEEIRLVDDAFAHLCDSLNDPEPSVRAEGATLLGKFEGVSMRFLHQTLEKNLMTNLNRVRSLNEKAKGEGGGEFSSGRKFGDDKAVRGEVEDDNNVIARGACGAFIHGLEDEFKTVRVASLDSLCTLAAKESTGDFAKESMDYMVDMLNDELEIVRLNAINNCVKLASRVPVLLEDQNENVLTSCLPDSRREIRISTHRLLSCCRLLSKKCLNRTVEELIRSLQKFPEDQSSIYEAVCCLGKNHPHFTAALTPQLLNIHPFYDTCETDISDTSYAAKLILILNAASDSKSMATFFPPFIKRHYSYLRDVHPELVPKLDFLEEKRAKNKGEFIHCQSSEFVKKRVKLLPQINSTQSLTSALASLNRMKKASSDRSELNLILAHADFLEIQSILRNYSFSRTNMNPIHHCLGIIHRLENLLKGLSEQEKFYLREYKLIVFAILCFFNEDEESVFSSANFQILLDEVSLKIAQHEFTPSKFTKSLIDQCRGIKRYSLLKSFLNSILSDSSFAPNVQILTTKDIWRHFYLSILLPNQVAKLRKSREYSQEIPQKASLYSPVDPSRKLAVRVRYGIEEDSIYFIEDHELSKVTEGKYEVTSSIKLNNREVWPTEKTVYLQFCWIFDQKFFKGPTEGNPKRGLLLLDHILLDCIAQDAPGPHSLL</sequence>
<gene>
    <name evidence="1" type="ORF">OKIOD_LOCUS16144</name>
</gene>
<dbReference type="InterPro" id="IPR016024">
    <property type="entry name" value="ARM-type_fold"/>
</dbReference>
<dbReference type="InterPro" id="IPR011989">
    <property type="entry name" value="ARM-like"/>
</dbReference>
<protein>
    <submittedName>
        <fullName evidence="1">Oidioi.mRNA.OKI2018_I69.chr2.g7379.t1.cds</fullName>
    </submittedName>
</protein>
<dbReference type="Gene3D" id="1.25.10.10">
    <property type="entry name" value="Leucine-rich Repeat Variant"/>
    <property type="match status" value="2"/>
</dbReference>
<keyword evidence="2" id="KW-1185">Reference proteome</keyword>
<organism evidence="1 2">
    <name type="scientific">Oikopleura dioica</name>
    <name type="common">Tunicate</name>
    <dbReference type="NCBI Taxonomy" id="34765"/>
    <lineage>
        <taxon>Eukaryota</taxon>
        <taxon>Metazoa</taxon>
        <taxon>Chordata</taxon>
        <taxon>Tunicata</taxon>
        <taxon>Appendicularia</taxon>
        <taxon>Copelata</taxon>
        <taxon>Oikopleuridae</taxon>
        <taxon>Oikopleura</taxon>
    </lineage>
</organism>
<dbReference type="SUPFAM" id="SSF48371">
    <property type="entry name" value="ARM repeat"/>
    <property type="match status" value="1"/>
</dbReference>
<dbReference type="EMBL" id="OU015567">
    <property type="protein sequence ID" value="CAG5113259.1"/>
    <property type="molecule type" value="Genomic_DNA"/>
</dbReference>